<accession>A0AAN8IAZ3</accession>
<evidence type="ECO:0000256" key="3">
    <source>
        <dbReference type="ARBA" id="ARBA00022630"/>
    </source>
</evidence>
<dbReference type="AlphaFoldDB" id="A0AAN8IAZ3"/>
<dbReference type="Gene3D" id="3.30.70.2740">
    <property type="match status" value="1"/>
</dbReference>
<dbReference type="SUPFAM" id="SSF55103">
    <property type="entry name" value="FAD-linked oxidases, C-terminal domain"/>
    <property type="match status" value="1"/>
</dbReference>
<dbReference type="InterPro" id="IPR004113">
    <property type="entry name" value="FAD-bd_oxidored_4_C"/>
</dbReference>
<name>A0AAN8IAZ3_9EURO</name>
<comment type="catalytic activity">
    <reaction evidence="7">
        <text>(R)-lactate + 2 Fe(III)-[cytochrome c] = 2 Fe(II)-[cytochrome c] + pyruvate + 2 H(+)</text>
        <dbReference type="Rhea" id="RHEA:13521"/>
        <dbReference type="Rhea" id="RHEA-COMP:10350"/>
        <dbReference type="Rhea" id="RHEA-COMP:14399"/>
        <dbReference type="ChEBI" id="CHEBI:15361"/>
        <dbReference type="ChEBI" id="CHEBI:15378"/>
        <dbReference type="ChEBI" id="CHEBI:16004"/>
        <dbReference type="ChEBI" id="CHEBI:29033"/>
        <dbReference type="ChEBI" id="CHEBI:29034"/>
        <dbReference type="EC" id="1.1.2.4"/>
    </reaction>
</comment>
<evidence type="ECO:0000256" key="6">
    <source>
        <dbReference type="ARBA" id="ARBA00038897"/>
    </source>
</evidence>
<evidence type="ECO:0000256" key="4">
    <source>
        <dbReference type="ARBA" id="ARBA00022827"/>
    </source>
</evidence>
<dbReference type="FunFam" id="1.10.45.10:FF:000001">
    <property type="entry name" value="D-lactate dehydrogenase mitochondrial"/>
    <property type="match status" value="1"/>
</dbReference>
<evidence type="ECO:0000256" key="5">
    <source>
        <dbReference type="ARBA" id="ARBA00023002"/>
    </source>
</evidence>
<organism evidence="9 10">
    <name type="scientific">Knufia fluminis</name>
    <dbReference type="NCBI Taxonomy" id="191047"/>
    <lineage>
        <taxon>Eukaryota</taxon>
        <taxon>Fungi</taxon>
        <taxon>Dikarya</taxon>
        <taxon>Ascomycota</taxon>
        <taxon>Pezizomycotina</taxon>
        <taxon>Eurotiomycetes</taxon>
        <taxon>Chaetothyriomycetidae</taxon>
        <taxon>Chaetothyriales</taxon>
        <taxon>Trichomeriaceae</taxon>
        <taxon>Knufia</taxon>
    </lineage>
</organism>
<protein>
    <recommendedName>
        <fullName evidence="6">D-lactate dehydrogenase (cytochrome)</fullName>
        <ecNumber evidence="6">1.1.2.4</ecNumber>
    </recommendedName>
</protein>
<comment type="similarity">
    <text evidence="2">Belongs to the FAD-binding oxidoreductase/transferase type 4 family.</text>
</comment>
<evidence type="ECO:0000259" key="8">
    <source>
        <dbReference type="Pfam" id="PF02913"/>
    </source>
</evidence>
<keyword evidence="5" id="KW-0560">Oxidoreductase</keyword>
<evidence type="ECO:0000313" key="9">
    <source>
        <dbReference type="EMBL" id="KAK5957411.1"/>
    </source>
</evidence>
<dbReference type="Pfam" id="PF02913">
    <property type="entry name" value="FAD-oxidase_C"/>
    <property type="match status" value="1"/>
</dbReference>
<dbReference type="GO" id="GO:1903457">
    <property type="term" value="P:lactate catabolic process"/>
    <property type="evidence" value="ECO:0007669"/>
    <property type="project" value="TreeGrafter"/>
</dbReference>
<keyword evidence="10" id="KW-1185">Reference proteome</keyword>
<sequence length="102" mass="11326">MRLFNGVLGHVGDGSFHQSVIYHPEDKDEMAKVARCVQNMMDRALQMEGTVSGAHAIGLGKKKSLQNEVGKQTIELMRLKFAVDPHWLLNPGKVFDHKAEVG</sequence>
<keyword evidence="4" id="KW-0274">FAD</keyword>
<dbReference type="EMBL" id="JAKLMC020000003">
    <property type="protein sequence ID" value="KAK5957411.1"/>
    <property type="molecule type" value="Genomic_DNA"/>
</dbReference>
<keyword evidence="3" id="KW-0285">Flavoprotein</keyword>
<feature type="domain" description="FAD-binding oxidoreductase/transferase type 4 C-terminal" evidence="8">
    <location>
        <begin position="7"/>
        <end position="94"/>
    </location>
</feature>
<evidence type="ECO:0000313" key="10">
    <source>
        <dbReference type="Proteomes" id="UP001316803"/>
    </source>
</evidence>
<dbReference type="InterPro" id="IPR016164">
    <property type="entry name" value="FAD-linked_Oxase-like_C"/>
</dbReference>
<dbReference type="GO" id="GO:0008720">
    <property type="term" value="F:D-lactate dehydrogenase (NAD+) activity"/>
    <property type="evidence" value="ECO:0007669"/>
    <property type="project" value="TreeGrafter"/>
</dbReference>
<dbReference type="PANTHER" id="PTHR11748:SF111">
    <property type="entry name" value="D-LACTATE DEHYDROGENASE, MITOCHONDRIAL-RELATED"/>
    <property type="match status" value="1"/>
</dbReference>
<dbReference type="Gene3D" id="1.10.45.10">
    <property type="entry name" value="Vanillyl-alcohol Oxidase, Chain A, domain 4"/>
    <property type="match status" value="1"/>
</dbReference>
<evidence type="ECO:0000256" key="2">
    <source>
        <dbReference type="ARBA" id="ARBA00008000"/>
    </source>
</evidence>
<dbReference type="InterPro" id="IPR016171">
    <property type="entry name" value="Vanillyl_alc_oxidase_C-sub2"/>
</dbReference>
<dbReference type="Proteomes" id="UP001316803">
    <property type="component" value="Unassembled WGS sequence"/>
</dbReference>
<dbReference type="GO" id="GO:0004458">
    <property type="term" value="F:D-lactate dehydrogenase (cytochrome) activity"/>
    <property type="evidence" value="ECO:0007669"/>
    <property type="project" value="UniProtKB-EC"/>
</dbReference>
<evidence type="ECO:0000256" key="1">
    <source>
        <dbReference type="ARBA" id="ARBA00001974"/>
    </source>
</evidence>
<dbReference type="FunFam" id="3.30.70.2740:FF:000001">
    <property type="entry name" value="D-lactate dehydrogenase mitochondrial"/>
    <property type="match status" value="1"/>
</dbReference>
<evidence type="ECO:0000256" key="7">
    <source>
        <dbReference type="ARBA" id="ARBA00051436"/>
    </source>
</evidence>
<dbReference type="EC" id="1.1.2.4" evidence="6"/>
<dbReference type="PANTHER" id="PTHR11748">
    <property type="entry name" value="D-LACTATE DEHYDROGENASE"/>
    <property type="match status" value="1"/>
</dbReference>
<dbReference type="GO" id="GO:0050660">
    <property type="term" value="F:flavin adenine dinucleotide binding"/>
    <property type="evidence" value="ECO:0007669"/>
    <property type="project" value="InterPro"/>
</dbReference>
<dbReference type="GO" id="GO:0005739">
    <property type="term" value="C:mitochondrion"/>
    <property type="evidence" value="ECO:0007669"/>
    <property type="project" value="TreeGrafter"/>
</dbReference>
<reference evidence="9 10" key="1">
    <citation type="submission" date="2022-12" db="EMBL/GenBank/DDBJ databases">
        <title>Genomic features and morphological characterization of a novel Knufia sp. strain isolated from spacecraft assembly facility.</title>
        <authorList>
            <person name="Teixeira M."/>
            <person name="Chander A.M."/>
            <person name="Stajich J.E."/>
            <person name="Venkateswaran K."/>
        </authorList>
    </citation>
    <scope>NUCLEOTIDE SEQUENCE [LARGE SCALE GENOMIC DNA]</scope>
    <source>
        <strain evidence="9 10">FJI-L2-BK-P2</strain>
    </source>
</reference>
<proteinExistence type="inferred from homology"/>
<comment type="cofactor">
    <cofactor evidence="1">
        <name>FAD</name>
        <dbReference type="ChEBI" id="CHEBI:57692"/>
    </cofactor>
</comment>
<comment type="caution">
    <text evidence="9">The sequence shown here is derived from an EMBL/GenBank/DDBJ whole genome shotgun (WGS) entry which is preliminary data.</text>
</comment>
<gene>
    <name evidence="9" type="ORF">OHC33_001785</name>
</gene>